<dbReference type="RefSeq" id="WP_181738877.1">
    <property type="nucleotide sequence ID" value="NZ_JACEOL010000019.1"/>
</dbReference>
<evidence type="ECO:0000313" key="1">
    <source>
        <dbReference type="EMBL" id="MBA4601902.1"/>
    </source>
</evidence>
<keyword evidence="2" id="KW-1185">Reference proteome</keyword>
<name>A0A7W1XRD6_9BACL</name>
<dbReference type="GO" id="GO:0010124">
    <property type="term" value="P:phenylacetate catabolic process"/>
    <property type="evidence" value="ECO:0007669"/>
    <property type="project" value="InterPro"/>
</dbReference>
<protein>
    <submittedName>
        <fullName evidence="1">Phenylacetate-CoA oxygenase subunit PaaC</fullName>
    </submittedName>
</protein>
<dbReference type="NCBIfam" id="TIGR02158">
    <property type="entry name" value="PA_CoA_Oxy3"/>
    <property type="match status" value="1"/>
</dbReference>
<dbReference type="Proteomes" id="UP000538292">
    <property type="component" value="Unassembled WGS sequence"/>
</dbReference>
<dbReference type="SUPFAM" id="SSF47240">
    <property type="entry name" value="Ferritin-like"/>
    <property type="match status" value="1"/>
</dbReference>
<organism evidence="1 2">
    <name type="scientific">Thermoactinomyces mirandus</name>
    <dbReference type="NCBI Taxonomy" id="2756294"/>
    <lineage>
        <taxon>Bacteria</taxon>
        <taxon>Bacillati</taxon>
        <taxon>Bacillota</taxon>
        <taxon>Bacilli</taxon>
        <taxon>Bacillales</taxon>
        <taxon>Thermoactinomycetaceae</taxon>
        <taxon>Thermoactinomyces</taxon>
    </lineage>
</organism>
<dbReference type="GO" id="GO:0005829">
    <property type="term" value="C:cytosol"/>
    <property type="evidence" value="ECO:0007669"/>
    <property type="project" value="TreeGrafter"/>
</dbReference>
<sequence>MKIEQASVAKSNPVYAEALVNWLYQLADDELVIGHRDSEWLGMCPDIEGDVAFSSIAQDEVGHANFYFTLLHELGEKDPDALAFSRPANSRRNALLLEHENHDWAYSVVRHMFYDLWDELRLKAFSDSSYFPLSRGAARMLREEYYHSLHMTTWFVQLGSAGGEAKEKMNAAIRKIWPDLGDLFYIDQEKMLLQFGIIQESSASMKEKWEEQIKGLVQKAGLTWPGPVPGVQMNGRLGEHSDDLKRLIETMGEVYTLDPAAKW</sequence>
<dbReference type="InterPro" id="IPR007814">
    <property type="entry name" value="PaaA_PaaC"/>
</dbReference>
<dbReference type="EMBL" id="JACEOL010000019">
    <property type="protein sequence ID" value="MBA4601902.1"/>
    <property type="molecule type" value="Genomic_DNA"/>
</dbReference>
<dbReference type="PIRSF" id="PIRSF037834">
    <property type="entry name" value="PA_CoA_Oase3"/>
    <property type="match status" value="1"/>
</dbReference>
<reference evidence="1 2" key="1">
    <citation type="submission" date="2020-07" db="EMBL/GenBank/DDBJ databases">
        <title>Thermoactinomyces phylogeny.</title>
        <authorList>
            <person name="Dunlap C."/>
        </authorList>
    </citation>
    <scope>NUCLEOTIDE SEQUENCE [LARGE SCALE GENOMIC DNA]</scope>
    <source>
        <strain evidence="1 2">AMNI-1</strain>
    </source>
</reference>
<dbReference type="Gene3D" id="1.20.1260.10">
    <property type="match status" value="1"/>
</dbReference>
<dbReference type="InterPro" id="IPR011882">
    <property type="entry name" value="PaaC"/>
</dbReference>
<proteinExistence type="predicted"/>
<dbReference type="Pfam" id="PF05138">
    <property type="entry name" value="PaaA_PaaC"/>
    <property type="match status" value="1"/>
</dbReference>
<dbReference type="InterPro" id="IPR012347">
    <property type="entry name" value="Ferritin-like"/>
</dbReference>
<evidence type="ECO:0000313" key="2">
    <source>
        <dbReference type="Proteomes" id="UP000538292"/>
    </source>
</evidence>
<dbReference type="PANTHER" id="PTHR30458:SF0">
    <property type="entry name" value="1,2-PHENYLACETYL-COA EPOXIDASE, SUBUNIT C"/>
    <property type="match status" value="1"/>
</dbReference>
<accession>A0A7W1XRD6</accession>
<comment type="caution">
    <text evidence="1">The sequence shown here is derived from an EMBL/GenBank/DDBJ whole genome shotgun (WGS) entry which is preliminary data.</text>
</comment>
<dbReference type="AlphaFoldDB" id="A0A7W1XRD6"/>
<dbReference type="PANTHER" id="PTHR30458">
    <property type="entry name" value="PHENYLACETIC ACID DEGRADATION PROTEIN PAA"/>
    <property type="match status" value="1"/>
</dbReference>
<gene>
    <name evidence="1" type="primary">paaC</name>
    <name evidence="1" type="ORF">H2C83_06130</name>
</gene>
<dbReference type="InterPro" id="IPR052703">
    <property type="entry name" value="Aromatic_CoA_ox/epox"/>
</dbReference>
<dbReference type="InterPro" id="IPR009078">
    <property type="entry name" value="Ferritin-like_SF"/>
</dbReference>